<dbReference type="AlphaFoldDB" id="A0A979FLL5"/>
<dbReference type="OrthoDB" id="76259at2759"/>
<dbReference type="RefSeq" id="XP_047737402.1">
    <property type="nucleotide sequence ID" value="XM_047881446.1"/>
</dbReference>
<keyword evidence="4 8" id="KW-0812">Transmembrane</keyword>
<feature type="transmembrane region" description="Helical" evidence="8">
    <location>
        <begin position="321"/>
        <end position="343"/>
    </location>
</feature>
<dbReference type="NCBIfam" id="TIGR01013">
    <property type="entry name" value="2a58"/>
    <property type="match status" value="1"/>
</dbReference>
<feature type="transmembrane region" description="Helical" evidence="8">
    <location>
        <begin position="440"/>
        <end position="464"/>
    </location>
</feature>
<feature type="transmembrane region" description="Helical" evidence="8">
    <location>
        <begin position="396"/>
        <end position="420"/>
    </location>
</feature>
<feature type="transmembrane region" description="Helical" evidence="8">
    <location>
        <begin position="79"/>
        <end position="101"/>
    </location>
</feature>
<feature type="transmembrane region" description="Helical" evidence="8">
    <location>
        <begin position="495"/>
        <end position="517"/>
    </location>
</feature>
<reference evidence="10" key="1">
    <citation type="submission" date="2025-08" db="UniProtKB">
        <authorList>
            <consortium name="RefSeq"/>
        </authorList>
    </citation>
    <scope>IDENTIFICATION</scope>
    <source>
        <tissue evidence="10">Whole organism</tissue>
    </source>
</reference>
<dbReference type="InterPro" id="IPR003841">
    <property type="entry name" value="Na/Pi_transpt"/>
</dbReference>
<feature type="transmembrane region" description="Helical" evidence="8">
    <location>
        <begin position="278"/>
        <end position="301"/>
    </location>
</feature>
<name>A0A979FLL5_HYAAZ</name>
<evidence type="ECO:0000256" key="5">
    <source>
        <dbReference type="ARBA" id="ARBA00022989"/>
    </source>
</evidence>
<comment type="subcellular location">
    <subcellularLocation>
        <location evidence="1">Apical cell membrane</location>
        <topology evidence="1">Multi-pass membrane protein</topology>
    </subcellularLocation>
</comment>
<dbReference type="KEGG" id="hazt:108679603"/>
<evidence type="ECO:0000313" key="9">
    <source>
        <dbReference type="Proteomes" id="UP000694843"/>
    </source>
</evidence>
<evidence type="ECO:0000256" key="6">
    <source>
        <dbReference type="ARBA" id="ARBA00023136"/>
    </source>
</evidence>
<dbReference type="PANTHER" id="PTHR10010:SF46">
    <property type="entry name" value="SODIUM-DEPENDENT PHOSPHATE TRANSPORT PROTEIN 2B"/>
    <property type="match status" value="1"/>
</dbReference>
<dbReference type="NCBIfam" id="NF037997">
    <property type="entry name" value="Na_Pi_symport"/>
    <property type="match status" value="1"/>
</dbReference>
<evidence type="ECO:0000256" key="7">
    <source>
        <dbReference type="SAM" id="MobiDB-lite"/>
    </source>
</evidence>
<dbReference type="PANTHER" id="PTHR10010">
    <property type="entry name" value="SOLUTE CARRIER FAMILY 34 SODIUM PHOSPHATE , MEMBER 2-RELATED"/>
    <property type="match status" value="1"/>
</dbReference>
<dbReference type="Proteomes" id="UP000694843">
    <property type="component" value="Unplaced"/>
</dbReference>
<protein>
    <submittedName>
        <fullName evidence="10">Sodium-dependent phosphate transport protein 2B-like</fullName>
    </submittedName>
</protein>
<keyword evidence="5 8" id="KW-1133">Transmembrane helix</keyword>
<proteinExistence type="inferred from homology"/>
<dbReference type="OMA" id="MEKCSHI"/>
<dbReference type="GeneID" id="108679603"/>
<evidence type="ECO:0000256" key="1">
    <source>
        <dbReference type="ARBA" id="ARBA00004424"/>
    </source>
</evidence>
<evidence type="ECO:0000313" key="10">
    <source>
        <dbReference type="RefSeq" id="XP_047737402.1"/>
    </source>
</evidence>
<gene>
    <name evidence="10" type="primary">LOC108679603</name>
</gene>
<feature type="transmembrane region" description="Helical" evidence="8">
    <location>
        <begin position="355"/>
        <end position="376"/>
    </location>
</feature>
<evidence type="ECO:0000256" key="4">
    <source>
        <dbReference type="ARBA" id="ARBA00022692"/>
    </source>
</evidence>
<evidence type="ECO:0000256" key="3">
    <source>
        <dbReference type="ARBA" id="ARBA00022475"/>
    </source>
</evidence>
<feature type="compositionally biased region" description="Basic and acidic residues" evidence="7">
    <location>
        <begin position="568"/>
        <end position="587"/>
    </location>
</feature>
<accession>A0A979FLL5</accession>
<feature type="transmembrane region" description="Helical" evidence="8">
    <location>
        <begin position="137"/>
        <end position="156"/>
    </location>
</feature>
<dbReference type="GO" id="GO:0016324">
    <property type="term" value="C:apical plasma membrane"/>
    <property type="evidence" value="ECO:0007669"/>
    <property type="project" value="UniProtKB-SubCell"/>
</dbReference>
<feature type="transmembrane region" description="Helical" evidence="8">
    <location>
        <begin position="54"/>
        <end position="72"/>
    </location>
</feature>
<comment type="similarity">
    <text evidence="2">Belongs to the SLC34A transporter family.</text>
</comment>
<keyword evidence="3" id="KW-1003">Cell membrane</keyword>
<dbReference type="GO" id="GO:0005436">
    <property type="term" value="F:sodium:phosphate symporter activity"/>
    <property type="evidence" value="ECO:0007669"/>
    <property type="project" value="InterPro"/>
</dbReference>
<organism evidence="9 10">
    <name type="scientific">Hyalella azteca</name>
    <name type="common">Amphipod</name>
    <dbReference type="NCBI Taxonomy" id="294128"/>
    <lineage>
        <taxon>Eukaryota</taxon>
        <taxon>Metazoa</taxon>
        <taxon>Ecdysozoa</taxon>
        <taxon>Arthropoda</taxon>
        <taxon>Crustacea</taxon>
        <taxon>Multicrustacea</taxon>
        <taxon>Malacostraca</taxon>
        <taxon>Eumalacostraca</taxon>
        <taxon>Peracarida</taxon>
        <taxon>Amphipoda</taxon>
        <taxon>Senticaudata</taxon>
        <taxon>Talitrida</taxon>
        <taxon>Talitroidea</taxon>
        <taxon>Hyalellidae</taxon>
        <taxon>Hyalella</taxon>
    </lineage>
</organism>
<dbReference type="GO" id="GO:0044341">
    <property type="term" value="P:sodium-dependent phosphate transport"/>
    <property type="evidence" value="ECO:0007669"/>
    <property type="project" value="InterPro"/>
</dbReference>
<dbReference type="Pfam" id="PF02690">
    <property type="entry name" value="Na_Pi_cotrans"/>
    <property type="match status" value="2"/>
</dbReference>
<feature type="region of interest" description="Disordered" evidence="7">
    <location>
        <begin position="564"/>
        <end position="599"/>
    </location>
</feature>
<keyword evidence="9" id="KW-1185">Reference proteome</keyword>
<sequence>MTRNEKIGRVCLNTVKICAVFLLLYFFICSLDLLSSAFKLIAGQSTSDLVGNPLISNPIVGLMVGILLTVLVQSSSTSTSIVVSMVAAGILSVHYAIPIIMGANIGTSVTNTLVSLTQVGEREQFRKAFAGATVHDMFNWLSVLVLLPLEIMFGLLEKLTGAIVTDIMGTDGGDIKLLKAITEPFTDLIVQIDSGVFNCWSLGEWLEKKSILVQFCEYYDNYTTTATTLEPTTTVNLPSTTLDPNATEIHCPEDPNHIGIPGTCHYLFYETKMTDQQVGTIVLVMSLVMLCGALIIIVKLLNSMLKGSMAIVIKKTLNADIPYVPWITGYIAILIGAVMTFIIQSSSIFTSTLTPLIGIGIITVERAYPLCLGSNLGTTTTLSLTSYEFKPNNLKYIHVFQIALVHCFFNVFGILIYYPIPFMRFPIPMCKILGNITADYRWFAIVYIVFMFFLMPLTVFALSLGKKFCKKFPMIRISKIEFTVQNQLMSPGGSVVLWSVLGPILILLVIVAIINLIQNKKPSILPKFLRTWDFMPLPLRSLEPYDKVVTGFPCCKTCRIDYQGEDEKESRHSSVSEDVSRVEEGRRKSSSSSEESQAV</sequence>
<keyword evidence="6 8" id="KW-0472">Membrane</keyword>
<feature type="transmembrane region" description="Helical" evidence="8">
    <location>
        <begin position="12"/>
        <end position="34"/>
    </location>
</feature>
<feature type="compositionally biased region" description="Low complexity" evidence="7">
    <location>
        <begin position="590"/>
        <end position="599"/>
    </location>
</feature>
<evidence type="ECO:0000256" key="8">
    <source>
        <dbReference type="SAM" id="Phobius"/>
    </source>
</evidence>
<evidence type="ECO:0000256" key="2">
    <source>
        <dbReference type="ARBA" id="ARBA00005808"/>
    </source>
</evidence>